<dbReference type="STRING" id="697282.Mettu_0220"/>
<dbReference type="AlphaFoldDB" id="G3ITX6"/>
<dbReference type="EMBL" id="JH109152">
    <property type="protein sequence ID" value="EGW21459.1"/>
    <property type="molecule type" value="Genomic_DNA"/>
</dbReference>
<accession>G3ITX6</accession>
<protein>
    <submittedName>
        <fullName evidence="1">Uncharacterized protein</fullName>
    </submittedName>
</protein>
<dbReference type="Proteomes" id="UP000004664">
    <property type="component" value="Unassembled WGS sequence"/>
</dbReference>
<proteinExistence type="predicted"/>
<evidence type="ECO:0000313" key="2">
    <source>
        <dbReference type="Proteomes" id="UP000004664"/>
    </source>
</evidence>
<sequence length="47" mass="5424">MRKLEKIGMIAFGRVWLIPTRCVGMQSNAMRLSIVVRSYLMAGRRPE</sequence>
<dbReference type="HOGENOM" id="CLU_3170172_0_0_6"/>
<organism evidence="1 2">
    <name type="scientific">Methylobacter tundripaludum (strain ATCC BAA-1195 / DSM 17260 / SV96)</name>
    <dbReference type="NCBI Taxonomy" id="697282"/>
    <lineage>
        <taxon>Bacteria</taxon>
        <taxon>Pseudomonadati</taxon>
        <taxon>Pseudomonadota</taxon>
        <taxon>Gammaproteobacteria</taxon>
        <taxon>Methylococcales</taxon>
        <taxon>Methylococcaceae</taxon>
        <taxon>Methylobacter</taxon>
    </lineage>
</organism>
<gene>
    <name evidence="1" type="ORF">Mettu_0220</name>
</gene>
<evidence type="ECO:0000313" key="1">
    <source>
        <dbReference type="EMBL" id="EGW21459.1"/>
    </source>
</evidence>
<reference evidence="1 2" key="1">
    <citation type="submission" date="2011-06" db="EMBL/GenBank/DDBJ databases">
        <title>Genomic sequence of Methylobacter tundripaludum SV96.</title>
        <authorList>
            <consortium name="US DOE Joint Genome Institute"/>
            <person name="Lucas S."/>
            <person name="Han J."/>
            <person name="Lapidus A."/>
            <person name="Cheng J.-F."/>
            <person name="Goodwin L."/>
            <person name="Pitluck S."/>
            <person name="Held B."/>
            <person name="Detter J.C."/>
            <person name="Han C."/>
            <person name="Tapia R."/>
            <person name="Land M."/>
            <person name="Hauser L."/>
            <person name="Kyrpides N."/>
            <person name="Ivanova N."/>
            <person name="Ovchinnikova G."/>
            <person name="Pagani I."/>
            <person name="Klotz M.G."/>
            <person name="Dispirito A.A."/>
            <person name="Murrell J.C."/>
            <person name="Dunfield P."/>
            <person name="Kalyuzhnaya M.G."/>
            <person name="Svenning M."/>
            <person name="Trotsenko Y.A."/>
            <person name="Stein L.Y."/>
            <person name="Woyke T."/>
        </authorList>
    </citation>
    <scope>NUCLEOTIDE SEQUENCE [LARGE SCALE GENOMIC DNA]</scope>
    <source>
        <strain evidence="2">ATCC BAA-1195 / DSM 17260 / SV96</strain>
    </source>
</reference>
<keyword evidence="2" id="KW-1185">Reference proteome</keyword>
<name>G3ITX6_METTV</name>